<name>A0A1B0BLX2_9MUSC</name>
<dbReference type="EnsemblMetazoa" id="GPPI034243-RA">
    <property type="protein sequence ID" value="GPPI034243-PA"/>
    <property type="gene ID" value="GPPI034243"/>
</dbReference>
<reference evidence="2" key="1">
    <citation type="submission" date="2015-01" db="EMBL/GenBank/DDBJ databases">
        <authorList>
            <person name="Aksoy S."/>
            <person name="Warren W."/>
            <person name="Wilson R.K."/>
        </authorList>
    </citation>
    <scope>NUCLEOTIDE SEQUENCE [LARGE SCALE GENOMIC DNA]</scope>
    <source>
        <strain evidence="2">IAEA</strain>
    </source>
</reference>
<dbReference type="Proteomes" id="UP000092460">
    <property type="component" value="Unassembled WGS sequence"/>
</dbReference>
<reference evidence="1" key="2">
    <citation type="submission" date="2020-05" db="UniProtKB">
        <authorList>
            <consortium name="EnsemblMetazoa"/>
        </authorList>
    </citation>
    <scope>IDENTIFICATION</scope>
    <source>
        <strain evidence="1">IAEA</strain>
    </source>
</reference>
<evidence type="ECO:0000313" key="1">
    <source>
        <dbReference type="EnsemblMetazoa" id="GPPI034243-PA"/>
    </source>
</evidence>
<keyword evidence="2" id="KW-1185">Reference proteome</keyword>
<proteinExistence type="predicted"/>
<sequence length="116" mass="13223">MNSNLNCTALCDDFVGQLETYFCPLLLVKQSVLESKCVIKNSCQALNQFLHYKPLNSDRQKDAVLFKEFYDCNKTKFLLISDGLVACIFGENVKKIFYNLIKLVALLDNNSNNNDN</sequence>
<evidence type="ECO:0000313" key="2">
    <source>
        <dbReference type="Proteomes" id="UP000092460"/>
    </source>
</evidence>
<protein>
    <submittedName>
        <fullName evidence="1">Uncharacterized protein</fullName>
    </submittedName>
</protein>
<dbReference type="VEuPathDB" id="VectorBase:GPPI034243"/>
<accession>A0A1B0BLX2</accession>
<dbReference type="AlphaFoldDB" id="A0A1B0BLX2"/>
<dbReference type="EMBL" id="JXJN01016598">
    <property type="status" value="NOT_ANNOTATED_CDS"/>
    <property type="molecule type" value="Genomic_DNA"/>
</dbReference>
<organism evidence="1 2">
    <name type="scientific">Glossina palpalis gambiensis</name>
    <dbReference type="NCBI Taxonomy" id="67801"/>
    <lineage>
        <taxon>Eukaryota</taxon>
        <taxon>Metazoa</taxon>
        <taxon>Ecdysozoa</taxon>
        <taxon>Arthropoda</taxon>
        <taxon>Hexapoda</taxon>
        <taxon>Insecta</taxon>
        <taxon>Pterygota</taxon>
        <taxon>Neoptera</taxon>
        <taxon>Endopterygota</taxon>
        <taxon>Diptera</taxon>
        <taxon>Brachycera</taxon>
        <taxon>Muscomorpha</taxon>
        <taxon>Hippoboscoidea</taxon>
        <taxon>Glossinidae</taxon>
        <taxon>Glossina</taxon>
    </lineage>
</organism>